<dbReference type="EMBL" id="FMZZ01000003">
    <property type="protein sequence ID" value="SDC58919.1"/>
    <property type="molecule type" value="Genomic_DNA"/>
</dbReference>
<dbReference type="AlphaFoldDB" id="A0A1G6MTQ9"/>
<dbReference type="InterPro" id="IPR011712">
    <property type="entry name" value="Sig_transdc_His_kin_sub3_dim/P"/>
</dbReference>
<evidence type="ECO:0000256" key="7">
    <source>
        <dbReference type="ARBA" id="ARBA00022840"/>
    </source>
</evidence>
<keyword evidence="5" id="KW-0547">Nucleotide-binding</keyword>
<dbReference type="EC" id="2.7.13.3" evidence="2"/>
<protein>
    <recommendedName>
        <fullName evidence="2">histidine kinase</fullName>
        <ecNumber evidence="2">2.7.13.3</ecNumber>
    </recommendedName>
</protein>
<dbReference type="Proteomes" id="UP000199501">
    <property type="component" value="Unassembled WGS sequence"/>
</dbReference>
<organism evidence="13 14">
    <name type="scientific">Actinokineospora iranica</name>
    <dbReference type="NCBI Taxonomy" id="1271860"/>
    <lineage>
        <taxon>Bacteria</taxon>
        <taxon>Bacillati</taxon>
        <taxon>Actinomycetota</taxon>
        <taxon>Actinomycetes</taxon>
        <taxon>Pseudonocardiales</taxon>
        <taxon>Pseudonocardiaceae</taxon>
        <taxon>Actinokineospora</taxon>
    </lineage>
</organism>
<keyword evidence="4" id="KW-0808">Transferase</keyword>
<dbReference type="GO" id="GO:0016020">
    <property type="term" value="C:membrane"/>
    <property type="evidence" value="ECO:0007669"/>
    <property type="project" value="InterPro"/>
</dbReference>
<dbReference type="GO" id="GO:0000155">
    <property type="term" value="F:phosphorelay sensor kinase activity"/>
    <property type="evidence" value="ECO:0007669"/>
    <property type="project" value="InterPro"/>
</dbReference>
<evidence type="ECO:0000313" key="13">
    <source>
        <dbReference type="EMBL" id="SDC58919.1"/>
    </source>
</evidence>
<evidence type="ECO:0000259" key="11">
    <source>
        <dbReference type="Pfam" id="PF02518"/>
    </source>
</evidence>
<feature type="transmembrane region" description="Helical" evidence="10">
    <location>
        <begin position="68"/>
        <end position="88"/>
    </location>
</feature>
<dbReference type="GO" id="GO:0005524">
    <property type="term" value="F:ATP binding"/>
    <property type="evidence" value="ECO:0007669"/>
    <property type="project" value="UniProtKB-KW"/>
</dbReference>
<dbReference type="Pfam" id="PF02518">
    <property type="entry name" value="HATPase_c"/>
    <property type="match status" value="1"/>
</dbReference>
<accession>A0A1G6MTQ9</accession>
<dbReference type="CDD" id="cd16917">
    <property type="entry name" value="HATPase_UhpB-NarQ-NarX-like"/>
    <property type="match status" value="1"/>
</dbReference>
<dbReference type="Gene3D" id="3.30.565.10">
    <property type="entry name" value="Histidine kinase-like ATPase, C-terminal domain"/>
    <property type="match status" value="1"/>
</dbReference>
<dbReference type="PANTHER" id="PTHR24421">
    <property type="entry name" value="NITRATE/NITRITE SENSOR PROTEIN NARX-RELATED"/>
    <property type="match status" value="1"/>
</dbReference>
<keyword evidence="10" id="KW-1133">Transmembrane helix</keyword>
<evidence type="ECO:0000256" key="3">
    <source>
        <dbReference type="ARBA" id="ARBA00022553"/>
    </source>
</evidence>
<evidence type="ECO:0000256" key="6">
    <source>
        <dbReference type="ARBA" id="ARBA00022777"/>
    </source>
</evidence>
<dbReference type="STRING" id="1271860.SAMN05216174_10323"/>
<name>A0A1G6MTQ9_9PSEU</name>
<keyword evidence="8" id="KW-0902">Two-component regulatory system</keyword>
<dbReference type="OrthoDB" id="227596at2"/>
<keyword evidence="10" id="KW-0472">Membrane</keyword>
<evidence type="ECO:0000256" key="8">
    <source>
        <dbReference type="ARBA" id="ARBA00023012"/>
    </source>
</evidence>
<dbReference type="InterPro" id="IPR036890">
    <property type="entry name" value="HATPase_C_sf"/>
</dbReference>
<evidence type="ECO:0000256" key="4">
    <source>
        <dbReference type="ARBA" id="ARBA00022679"/>
    </source>
</evidence>
<dbReference type="Gene3D" id="1.20.5.1930">
    <property type="match status" value="1"/>
</dbReference>
<feature type="domain" description="Histidine kinase/HSP90-like ATPase" evidence="11">
    <location>
        <begin position="307"/>
        <end position="397"/>
    </location>
</feature>
<keyword evidence="3" id="KW-0597">Phosphoprotein</keyword>
<evidence type="ECO:0000259" key="12">
    <source>
        <dbReference type="Pfam" id="PF07730"/>
    </source>
</evidence>
<feature type="coiled-coil region" evidence="9">
    <location>
        <begin position="161"/>
        <end position="188"/>
    </location>
</feature>
<evidence type="ECO:0000256" key="9">
    <source>
        <dbReference type="SAM" id="Coils"/>
    </source>
</evidence>
<evidence type="ECO:0000256" key="2">
    <source>
        <dbReference type="ARBA" id="ARBA00012438"/>
    </source>
</evidence>
<sequence length="406" mass="43488">MKEPVKEPLWRTRREAFFYLLPIAVVFGAYVLAIVIDQTPPTRFGLVDLAASLSLTVLMVLRKRYPATLMAAAIAISAGYLLLMAYGTGEWHPGFKDIEPWMPLAATVLAYSVMVYAGPIVGPVLVGVLTVIVARPWRTSTDLVLGALLMIVMPALIGLYVRAHRRLVQALTDRVERAEREQHLLAEQARADERVRLAEEMHDVVTHRVSLMVLHAGALGVTAPDEHTRTAAEGLRAAGCEALNELRELVGVLRNDPDGPEPRTAAADPAAVPDLSTLVAESESVGVPVELVQDGNPALTSPAVGRTAYRVVQESLTNIRKHAPGAPTKVHVRYGGDRVRLTIRNDRATGTVDSGLSSTGSGVGLTGLRQRVELVGGTLSAGPRAGGGFEVDAVLPAYVPTPQSVR</sequence>
<keyword evidence="7" id="KW-0067">ATP-binding</keyword>
<evidence type="ECO:0000256" key="5">
    <source>
        <dbReference type="ARBA" id="ARBA00022741"/>
    </source>
</evidence>
<keyword evidence="10" id="KW-0812">Transmembrane</keyword>
<keyword evidence="9" id="KW-0175">Coiled coil</keyword>
<feature type="transmembrane region" description="Helical" evidence="10">
    <location>
        <begin position="16"/>
        <end position="36"/>
    </location>
</feature>
<reference evidence="14" key="1">
    <citation type="submission" date="2016-10" db="EMBL/GenBank/DDBJ databases">
        <authorList>
            <person name="Varghese N."/>
            <person name="Submissions S."/>
        </authorList>
    </citation>
    <scope>NUCLEOTIDE SEQUENCE [LARGE SCALE GENOMIC DNA]</scope>
    <source>
        <strain evidence="14">IBRC-M 10403</strain>
    </source>
</reference>
<gene>
    <name evidence="13" type="ORF">SAMN05216174_10323</name>
</gene>
<evidence type="ECO:0000256" key="1">
    <source>
        <dbReference type="ARBA" id="ARBA00000085"/>
    </source>
</evidence>
<dbReference type="InterPro" id="IPR003594">
    <property type="entry name" value="HATPase_dom"/>
</dbReference>
<dbReference type="RefSeq" id="WP_091449334.1">
    <property type="nucleotide sequence ID" value="NZ_FMZZ01000003.1"/>
</dbReference>
<feature type="transmembrane region" description="Helical" evidence="10">
    <location>
        <begin position="108"/>
        <end position="131"/>
    </location>
</feature>
<feature type="transmembrane region" description="Helical" evidence="10">
    <location>
        <begin position="42"/>
        <end position="61"/>
    </location>
</feature>
<dbReference type="GO" id="GO:0046983">
    <property type="term" value="F:protein dimerization activity"/>
    <property type="evidence" value="ECO:0007669"/>
    <property type="project" value="InterPro"/>
</dbReference>
<dbReference type="Pfam" id="PF07730">
    <property type="entry name" value="HisKA_3"/>
    <property type="match status" value="1"/>
</dbReference>
<keyword evidence="14" id="KW-1185">Reference proteome</keyword>
<dbReference type="InterPro" id="IPR050482">
    <property type="entry name" value="Sensor_HK_TwoCompSys"/>
</dbReference>
<keyword evidence="6 13" id="KW-0418">Kinase</keyword>
<comment type="catalytic activity">
    <reaction evidence="1">
        <text>ATP + protein L-histidine = ADP + protein N-phospho-L-histidine.</text>
        <dbReference type="EC" id="2.7.13.3"/>
    </reaction>
</comment>
<evidence type="ECO:0000256" key="10">
    <source>
        <dbReference type="SAM" id="Phobius"/>
    </source>
</evidence>
<proteinExistence type="predicted"/>
<dbReference type="SUPFAM" id="SSF55874">
    <property type="entry name" value="ATPase domain of HSP90 chaperone/DNA topoisomerase II/histidine kinase"/>
    <property type="match status" value="1"/>
</dbReference>
<evidence type="ECO:0000313" key="14">
    <source>
        <dbReference type="Proteomes" id="UP000199501"/>
    </source>
</evidence>
<feature type="transmembrane region" description="Helical" evidence="10">
    <location>
        <begin position="143"/>
        <end position="161"/>
    </location>
</feature>
<dbReference type="PANTHER" id="PTHR24421:SF10">
    <property type="entry name" value="NITRATE_NITRITE SENSOR PROTEIN NARQ"/>
    <property type="match status" value="1"/>
</dbReference>
<feature type="domain" description="Signal transduction histidine kinase subgroup 3 dimerisation and phosphoacceptor" evidence="12">
    <location>
        <begin position="193"/>
        <end position="256"/>
    </location>
</feature>